<evidence type="ECO:0000313" key="11">
    <source>
        <dbReference type="Proteomes" id="UP000525714"/>
    </source>
</evidence>
<feature type="transmembrane region" description="Helical" evidence="8">
    <location>
        <begin position="279"/>
        <end position="298"/>
    </location>
</feature>
<dbReference type="Proteomes" id="UP000525714">
    <property type="component" value="Unassembled WGS sequence"/>
</dbReference>
<feature type="transmembrane region" description="Helical" evidence="8">
    <location>
        <begin position="246"/>
        <end position="267"/>
    </location>
</feature>
<dbReference type="GO" id="GO:0016324">
    <property type="term" value="C:apical plasma membrane"/>
    <property type="evidence" value="ECO:0007669"/>
    <property type="project" value="UniProtKB-SubCell"/>
</dbReference>
<dbReference type="PANTHER" id="PTHR24002">
    <property type="entry name" value="SOLUTE CARRIER FAMILY 22 MEMBER 18"/>
    <property type="match status" value="1"/>
</dbReference>
<dbReference type="PANTHER" id="PTHR24002:SF3">
    <property type="entry name" value="SOLUTE CARRIER FAMILY 22 MEMBER 18"/>
    <property type="match status" value="1"/>
</dbReference>
<dbReference type="GO" id="GO:0022857">
    <property type="term" value="F:transmembrane transporter activity"/>
    <property type="evidence" value="ECO:0007669"/>
    <property type="project" value="InterPro"/>
</dbReference>
<name>A0A7K5JVV6_9TYRA</name>
<evidence type="ECO:0000256" key="5">
    <source>
        <dbReference type="ARBA" id="ARBA00023136"/>
    </source>
</evidence>
<evidence type="ECO:0000256" key="2">
    <source>
        <dbReference type="ARBA" id="ARBA00022475"/>
    </source>
</evidence>
<feature type="transmembrane region" description="Helical" evidence="8">
    <location>
        <begin position="38"/>
        <end position="63"/>
    </location>
</feature>
<gene>
    <name evidence="10" type="primary">Slc22a18</name>
    <name evidence="10" type="ORF">MIOMAC_R08291</name>
</gene>
<feature type="domain" description="Major facilitator superfamily (MFS) profile" evidence="9">
    <location>
        <begin position="35"/>
        <end position="421"/>
    </location>
</feature>
<keyword evidence="3 8" id="KW-0812">Transmembrane</keyword>
<dbReference type="InterPro" id="IPR001958">
    <property type="entry name" value="Tet-R_TetA/multi-R_MdtG-like"/>
</dbReference>
<keyword evidence="11" id="KW-1185">Reference proteome</keyword>
<keyword evidence="4 8" id="KW-1133">Transmembrane helix</keyword>
<dbReference type="InterPro" id="IPR020846">
    <property type="entry name" value="MFS_dom"/>
</dbReference>
<dbReference type="EMBL" id="VYZC01000113">
    <property type="protein sequence ID" value="NWS97970.1"/>
    <property type="molecule type" value="Genomic_DNA"/>
</dbReference>
<feature type="transmembrane region" description="Helical" evidence="8">
    <location>
        <begin position="334"/>
        <end position="356"/>
    </location>
</feature>
<keyword evidence="5 8" id="KW-0472">Membrane</keyword>
<comment type="caution">
    <text evidence="10">The sequence shown here is derived from an EMBL/GenBank/DDBJ whole genome shotgun (WGS) entry which is preliminary data.</text>
</comment>
<dbReference type="InterPro" id="IPR036259">
    <property type="entry name" value="MFS_trans_sf"/>
</dbReference>
<feature type="transmembrane region" description="Helical" evidence="8">
    <location>
        <begin position="396"/>
        <end position="415"/>
    </location>
</feature>
<evidence type="ECO:0000313" key="10">
    <source>
        <dbReference type="EMBL" id="NWS97970.1"/>
    </source>
</evidence>
<dbReference type="AlphaFoldDB" id="A0A7K5JVV6"/>
<evidence type="ECO:0000256" key="4">
    <source>
        <dbReference type="ARBA" id="ARBA00022989"/>
    </source>
</evidence>
<evidence type="ECO:0000256" key="3">
    <source>
        <dbReference type="ARBA" id="ARBA00022692"/>
    </source>
</evidence>
<dbReference type="FunFam" id="1.20.1250.20:FF:000297">
    <property type="entry name" value="Solute carrier family 22 member 18"/>
    <property type="match status" value="1"/>
</dbReference>
<evidence type="ECO:0000256" key="6">
    <source>
        <dbReference type="ARBA" id="ARBA00078639"/>
    </source>
</evidence>
<dbReference type="GO" id="GO:0005635">
    <property type="term" value="C:nuclear envelope"/>
    <property type="evidence" value="ECO:0007669"/>
    <property type="project" value="TreeGrafter"/>
</dbReference>
<dbReference type="CDD" id="cd17331">
    <property type="entry name" value="MFS_SLC22A18"/>
    <property type="match status" value="1"/>
</dbReference>
<dbReference type="Pfam" id="PF07690">
    <property type="entry name" value="MFS_1"/>
    <property type="match status" value="1"/>
</dbReference>
<feature type="non-terminal residue" evidence="10">
    <location>
        <position position="427"/>
    </location>
</feature>
<feature type="transmembrane region" description="Helical" evidence="8">
    <location>
        <begin position="188"/>
        <end position="210"/>
    </location>
</feature>
<dbReference type="SUPFAM" id="SSF103473">
    <property type="entry name" value="MFS general substrate transporter"/>
    <property type="match status" value="1"/>
</dbReference>
<comment type="subcellular location">
    <subcellularLocation>
        <location evidence="1">Apical cell membrane</location>
        <topology evidence="1">Multi-pass membrane protein</topology>
    </subcellularLocation>
</comment>
<proteinExistence type="predicted"/>
<dbReference type="InterPro" id="IPR011701">
    <property type="entry name" value="MFS"/>
</dbReference>
<dbReference type="Gene3D" id="1.20.1250.20">
    <property type="entry name" value="MFS general substrate transporter like domains"/>
    <property type="match status" value="1"/>
</dbReference>
<comment type="function">
    <text evidence="7">May act as a transporter of organic cations based on a proton efflux antiport mechanism. May play a role in the transport of chloroquine and quinidine-related compounds in kidney. Plays a role in the regulation of lipid metabolism.</text>
</comment>
<accession>A0A7K5JVV6</accession>
<evidence type="ECO:0000259" key="9">
    <source>
        <dbReference type="PROSITE" id="PS50850"/>
    </source>
</evidence>
<dbReference type="PRINTS" id="PR01035">
    <property type="entry name" value="TCRTETA"/>
</dbReference>
<sequence>RSTMNAKAISEGEEETSGMRNEILGESDHLGEVKRGQVILVAYLIAALDLTFLFMQMGIMPYLAKSLGLDSVGFGYLQTTFGVLQLVGGYIFGRFADQFGARAALILSCASGSVLFLLMSISTSIPLLFLSRLPGVFMHGIPGAQKIITDMTSPSQRADALGKLGLCFGIGMIAGSALGGVLSTKFGIFFPAYVALVGSLINTLIAVVCIPLQTKPKLNQDVTENSNLFSIREILRLMKFPGVMEVFIVKVFAGLPIGLFMIMFSIISMDFFGLEAVESGYLMSYFGVLQMVVQGLVVGKLANHCTEMTLLRLSVFVFAGVGLGMALMKTVWHYCIIAVPLVFAFSMLATITDSILTKAVPSSDTGAMLGICASVQPLTRTVGPTIGGVLYKQFGVSSFGYLQLVVNIGLFVYLLKSKIPLREVKSQ</sequence>
<dbReference type="PROSITE" id="PS50850">
    <property type="entry name" value="MFS"/>
    <property type="match status" value="1"/>
</dbReference>
<feature type="transmembrane region" description="Helical" evidence="8">
    <location>
        <begin position="160"/>
        <end position="182"/>
    </location>
</feature>
<organism evidence="10 11">
    <name type="scientific">Mionectes macconnelli</name>
    <name type="common">McConnell's flycatcher</name>
    <dbReference type="NCBI Taxonomy" id="254557"/>
    <lineage>
        <taxon>Eukaryota</taxon>
        <taxon>Metazoa</taxon>
        <taxon>Chordata</taxon>
        <taxon>Craniata</taxon>
        <taxon>Vertebrata</taxon>
        <taxon>Euteleostomi</taxon>
        <taxon>Archelosauria</taxon>
        <taxon>Archosauria</taxon>
        <taxon>Dinosauria</taxon>
        <taxon>Saurischia</taxon>
        <taxon>Theropoda</taxon>
        <taxon>Coelurosauria</taxon>
        <taxon>Aves</taxon>
        <taxon>Neognathae</taxon>
        <taxon>Neoaves</taxon>
        <taxon>Telluraves</taxon>
        <taxon>Australaves</taxon>
        <taxon>Passeriformes</taxon>
        <taxon>Tyrannidae</taxon>
        <taxon>Mionectes</taxon>
    </lineage>
</organism>
<evidence type="ECO:0000256" key="1">
    <source>
        <dbReference type="ARBA" id="ARBA00004424"/>
    </source>
</evidence>
<evidence type="ECO:0000256" key="7">
    <source>
        <dbReference type="ARBA" id="ARBA00093348"/>
    </source>
</evidence>
<evidence type="ECO:0000256" key="8">
    <source>
        <dbReference type="SAM" id="Phobius"/>
    </source>
</evidence>
<reference evidence="10 11" key="1">
    <citation type="submission" date="2019-09" db="EMBL/GenBank/DDBJ databases">
        <title>Bird 10,000 Genomes (B10K) Project - Family phase.</title>
        <authorList>
            <person name="Zhang G."/>
        </authorList>
    </citation>
    <scope>NUCLEOTIDE SEQUENCE [LARGE SCALE GENOMIC DNA]</scope>
    <source>
        <strain evidence="10">B10K-DU-003-16</strain>
        <tissue evidence="10">Mixed tissue sample</tissue>
    </source>
</reference>
<keyword evidence="2" id="KW-1003">Cell membrane</keyword>
<feature type="transmembrane region" description="Helical" evidence="8">
    <location>
        <begin position="75"/>
        <end position="92"/>
    </location>
</feature>
<feature type="transmembrane region" description="Helical" evidence="8">
    <location>
        <begin position="99"/>
        <end position="121"/>
    </location>
</feature>
<feature type="non-terminal residue" evidence="10">
    <location>
        <position position="1"/>
    </location>
</feature>
<feature type="transmembrane region" description="Helical" evidence="8">
    <location>
        <begin position="310"/>
        <end position="328"/>
    </location>
</feature>
<protein>
    <recommendedName>
        <fullName evidence="6">Organic cation transporter-like protein 2</fullName>
    </recommendedName>
</protein>